<comment type="caution">
    <text evidence="2">The sequence shown here is derived from an EMBL/GenBank/DDBJ whole genome shotgun (WGS) entry which is preliminary data.</text>
</comment>
<proteinExistence type="predicted"/>
<evidence type="ECO:0000259" key="1">
    <source>
        <dbReference type="PROSITE" id="PS50910"/>
    </source>
</evidence>
<dbReference type="PROSITE" id="PS50910">
    <property type="entry name" value="HEPN"/>
    <property type="match status" value="1"/>
</dbReference>
<gene>
    <name evidence="2" type="ORF">CO051_02300</name>
</gene>
<dbReference type="Gene3D" id="1.20.120.330">
    <property type="entry name" value="Nucleotidyltransferases domain 2"/>
    <property type="match status" value="1"/>
</dbReference>
<evidence type="ECO:0000313" key="3">
    <source>
        <dbReference type="Proteomes" id="UP000231383"/>
    </source>
</evidence>
<dbReference type="InterPro" id="IPR007842">
    <property type="entry name" value="HEPN_dom"/>
</dbReference>
<dbReference type="Pfam" id="PF05168">
    <property type="entry name" value="HEPN"/>
    <property type="match status" value="1"/>
</dbReference>
<protein>
    <recommendedName>
        <fullName evidence="1">HEPN domain-containing protein</fullName>
    </recommendedName>
</protein>
<dbReference type="SUPFAM" id="SSF81593">
    <property type="entry name" value="Nucleotidyltransferase substrate binding subunit/domain"/>
    <property type="match status" value="1"/>
</dbReference>
<dbReference type="Proteomes" id="UP000231383">
    <property type="component" value="Unassembled WGS sequence"/>
</dbReference>
<dbReference type="EMBL" id="PFSC01000059">
    <property type="protein sequence ID" value="PJC32921.1"/>
    <property type="molecule type" value="Genomic_DNA"/>
</dbReference>
<accession>A0A2M8F0V6</accession>
<name>A0A2M8F0V6_9BACT</name>
<evidence type="ECO:0000313" key="2">
    <source>
        <dbReference type="EMBL" id="PJC32921.1"/>
    </source>
</evidence>
<dbReference type="SMART" id="SM00748">
    <property type="entry name" value="HEPN"/>
    <property type="match status" value="1"/>
</dbReference>
<feature type="domain" description="HEPN" evidence="1">
    <location>
        <begin position="9"/>
        <end position="116"/>
    </location>
</feature>
<sequence>MDIAIKKWIEIAESDFQDGIVLLDSKRYSGALFHFQQAVEKILKAHCFINTGDIPPKSHDLLNLLDCAKLNRDEIDLNSLKDLSLSYVRLRYPDLDQTYYAHKDKILKIINFAQEFFLWTKKQLLQS</sequence>
<dbReference type="AlphaFoldDB" id="A0A2M8F0V6"/>
<reference evidence="3" key="1">
    <citation type="submission" date="2017-09" db="EMBL/GenBank/DDBJ databases">
        <title>Depth-based differentiation of microbial function through sediment-hosted aquifers and enrichment of novel symbionts in the deep terrestrial subsurface.</title>
        <authorList>
            <person name="Probst A.J."/>
            <person name="Ladd B."/>
            <person name="Jarett J.K."/>
            <person name="Geller-Mcgrath D.E."/>
            <person name="Sieber C.M.K."/>
            <person name="Emerson J.B."/>
            <person name="Anantharaman K."/>
            <person name="Thomas B.C."/>
            <person name="Malmstrom R."/>
            <person name="Stieglmeier M."/>
            <person name="Klingl A."/>
            <person name="Woyke T."/>
            <person name="Ryan C.M."/>
            <person name="Banfield J.F."/>
        </authorList>
    </citation>
    <scope>NUCLEOTIDE SEQUENCE [LARGE SCALE GENOMIC DNA]</scope>
</reference>
<organism evidence="2 3">
    <name type="scientific">Candidatus Roizmanbacteria bacterium CG_4_9_14_0_2_um_filter_39_13</name>
    <dbReference type="NCBI Taxonomy" id="1974839"/>
    <lineage>
        <taxon>Bacteria</taxon>
        <taxon>Candidatus Roizmaniibacteriota</taxon>
    </lineage>
</organism>